<organism evidence="3 4">
    <name type="scientific">Leucobacter denitrificans</name>
    <dbReference type="NCBI Taxonomy" id="683042"/>
    <lineage>
        <taxon>Bacteria</taxon>
        <taxon>Bacillati</taxon>
        <taxon>Actinomycetota</taxon>
        <taxon>Actinomycetes</taxon>
        <taxon>Micrococcales</taxon>
        <taxon>Microbacteriaceae</taxon>
        <taxon>Leucobacter</taxon>
    </lineage>
</organism>
<keyword evidence="2" id="KW-0472">Membrane</keyword>
<feature type="region of interest" description="Disordered" evidence="1">
    <location>
        <begin position="461"/>
        <end position="480"/>
    </location>
</feature>
<dbReference type="KEGG" id="ldn:H9L06_05625"/>
<evidence type="ECO:0000313" key="3">
    <source>
        <dbReference type="EMBL" id="QNN63758.1"/>
    </source>
</evidence>
<keyword evidence="2" id="KW-1133">Transmembrane helix</keyword>
<gene>
    <name evidence="3" type="ORF">H9L06_05625</name>
</gene>
<dbReference type="Pfam" id="PF04519">
    <property type="entry name" value="Bactofilin"/>
    <property type="match status" value="1"/>
</dbReference>
<evidence type="ECO:0000313" key="4">
    <source>
        <dbReference type="Proteomes" id="UP000515934"/>
    </source>
</evidence>
<keyword evidence="4" id="KW-1185">Reference proteome</keyword>
<proteinExistence type="predicted"/>
<accession>A0A7G9S7D3</accession>
<dbReference type="AlphaFoldDB" id="A0A7G9S7D3"/>
<keyword evidence="2" id="KW-0812">Transmembrane</keyword>
<evidence type="ECO:0000256" key="1">
    <source>
        <dbReference type="SAM" id="MobiDB-lite"/>
    </source>
</evidence>
<evidence type="ECO:0000256" key="2">
    <source>
        <dbReference type="SAM" id="Phobius"/>
    </source>
</evidence>
<reference evidence="3 4" key="1">
    <citation type="submission" date="2020-08" db="EMBL/GenBank/DDBJ databases">
        <title>Genome sequence of Leucobacter denitrificans KACC 14055T.</title>
        <authorList>
            <person name="Hyun D.-W."/>
            <person name="Bae J.-W."/>
        </authorList>
    </citation>
    <scope>NUCLEOTIDE SEQUENCE [LARGE SCALE GENOMIC DNA]</scope>
    <source>
        <strain evidence="3 4">KACC 14055</strain>
    </source>
</reference>
<dbReference type="InterPro" id="IPR007607">
    <property type="entry name" value="BacA/B"/>
</dbReference>
<name>A0A7G9S7D3_9MICO</name>
<feature type="region of interest" description="Disordered" evidence="1">
    <location>
        <begin position="686"/>
        <end position="717"/>
    </location>
</feature>
<feature type="compositionally biased region" description="Gly residues" evidence="1">
    <location>
        <begin position="687"/>
        <end position="705"/>
    </location>
</feature>
<sequence>MIRFMHGLRRRGFRVLGRSEDGAALPLVLVIFLVGFALVSSFLVAILSSAQVSQTTRSNIQAHAAAEAGIAAAQVKLPTLAADGVDICSSFPTAQLESTNEPRFSVTGSCDLTSTPATLTITSAGEAQNGDTATVEAVFAIDPPADGNDEVEQPVGSAGNAIVSVGGGDGGFANGPQLKLATIDGKPTRVVTREPTFTCNGLVIPGTVFAANDVFTTPCVVNGDLHIGGQLKTNNSDTNQITGNVYLAGSEKVSGNHPAVSHVLSGAMGDASAIGRNNVYANGNVKLHDGASTVYGDLNVAGTDRSYVNGTVKRNFMTNGTAEIPGTVEGNFTALGSGDSKITGTVKGNVHTSGALAVTGTVHGDIESRSTGVLRITGTVSGDIRTDGTVLLDHGSRVEGNIVALGAGENTFRTAPNGNVQVTGAMKVDGWGLTFRGYVQAGKTVAFNNTKVRGTRPGTDCHVTRGSGQGSPWSQNGASNGHTVCDESRFPVFPSIPTVNPVASVNPPEIEPWRDYEFAQSDWLGFASQIVTGSECNDWKRYPGDGWGSLSALDTNTVIDLRACGDLQYSAWSGENSRPKLGVDVALIVERANLNGMDWSAKSGTTPSLWVVNPGVQNQATAGCNRPAVNLENVHLDDSLRTMVYTPAGSRLSGSSFVGNVYSGSVCIGGTTSLWFSPMGLPSWGPIGDGGNSGDGGSNGNGDGGSESDNSESSVPQIIGGISAAPLSIRNIESESVA</sequence>
<dbReference type="EMBL" id="CP060716">
    <property type="protein sequence ID" value="QNN63758.1"/>
    <property type="molecule type" value="Genomic_DNA"/>
</dbReference>
<feature type="transmembrane region" description="Helical" evidence="2">
    <location>
        <begin position="21"/>
        <end position="47"/>
    </location>
</feature>
<dbReference type="RefSeq" id="WP_187556215.1">
    <property type="nucleotide sequence ID" value="NZ_CP060716.1"/>
</dbReference>
<dbReference type="Proteomes" id="UP000515934">
    <property type="component" value="Chromosome"/>
</dbReference>
<protein>
    <submittedName>
        <fullName evidence="3">Polymer-forming cytoskeletal protein</fullName>
    </submittedName>
</protein>
<feature type="compositionally biased region" description="Polar residues" evidence="1">
    <location>
        <begin position="470"/>
        <end position="480"/>
    </location>
</feature>